<evidence type="ECO:0000313" key="3">
    <source>
        <dbReference type="Proteomes" id="UP001341840"/>
    </source>
</evidence>
<organism evidence="2 3">
    <name type="scientific">Stylosanthes scabra</name>
    <dbReference type="NCBI Taxonomy" id="79078"/>
    <lineage>
        <taxon>Eukaryota</taxon>
        <taxon>Viridiplantae</taxon>
        <taxon>Streptophyta</taxon>
        <taxon>Embryophyta</taxon>
        <taxon>Tracheophyta</taxon>
        <taxon>Spermatophyta</taxon>
        <taxon>Magnoliopsida</taxon>
        <taxon>eudicotyledons</taxon>
        <taxon>Gunneridae</taxon>
        <taxon>Pentapetalae</taxon>
        <taxon>rosids</taxon>
        <taxon>fabids</taxon>
        <taxon>Fabales</taxon>
        <taxon>Fabaceae</taxon>
        <taxon>Papilionoideae</taxon>
        <taxon>50 kb inversion clade</taxon>
        <taxon>dalbergioids sensu lato</taxon>
        <taxon>Dalbergieae</taxon>
        <taxon>Pterocarpus clade</taxon>
        <taxon>Stylosanthes</taxon>
    </lineage>
</organism>
<accession>A0ABU6VGB6</accession>
<sequence>MGSLYSRGRKSSSSTIEEQRRTEFWKAATEARCRGQRRAQTKTGIEMATIEADLDAHDEGNGAGEALEADDGGRKTMVMVGEGSPLPCEDDDGHQRRRGQGRRPLNQRRLNPSTTAERTTRRDK</sequence>
<evidence type="ECO:0000313" key="2">
    <source>
        <dbReference type="EMBL" id="MED6171248.1"/>
    </source>
</evidence>
<protein>
    <submittedName>
        <fullName evidence="2">Uncharacterized protein</fullName>
    </submittedName>
</protein>
<comment type="caution">
    <text evidence="2">The sequence shown here is derived from an EMBL/GenBank/DDBJ whole genome shotgun (WGS) entry which is preliminary data.</text>
</comment>
<keyword evidence="3" id="KW-1185">Reference proteome</keyword>
<dbReference type="EMBL" id="JASCZI010151239">
    <property type="protein sequence ID" value="MED6171248.1"/>
    <property type="molecule type" value="Genomic_DNA"/>
</dbReference>
<gene>
    <name evidence="2" type="ORF">PIB30_039072</name>
</gene>
<feature type="region of interest" description="Disordered" evidence="1">
    <location>
        <begin position="1"/>
        <end position="20"/>
    </location>
</feature>
<feature type="region of interest" description="Disordered" evidence="1">
    <location>
        <begin position="53"/>
        <end position="124"/>
    </location>
</feature>
<evidence type="ECO:0000256" key="1">
    <source>
        <dbReference type="SAM" id="MobiDB-lite"/>
    </source>
</evidence>
<dbReference type="Proteomes" id="UP001341840">
    <property type="component" value="Unassembled WGS sequence"/>
</dbReference>
<reference evidence="2 3" key="1">
    <citation type="journal article" date="2023" name="Plants (Basel)">
        <title>Bridging the Gap: Combining Genomics and Transcriptomics Approaches to Understand Stylosanthes scabra, an Orphan Legume from the Brazilian Caatinga.</title>
        <authorList>
            <person name="Ferreira-Neto J.R.C."/>
            <person name="da Silva M.D."/>
            <person name="Binneck E."/>
            <person name="de Melo N.F."/>
            <person name="da Silva R.H."/>
            <person name="de Melo A.L.T.M."/>
            <person name="Pandolfi V."/>
            <person name="Bustamante F.O."/>
            <person name="Brasileiro-Vidal A.C."/>
            <person name="Benko-Iseppon A.M."/>
        </authorList>
    </citation>
    <scope>NUCLEOTIDE SEQUENCE [LARGE SCALE GENOMIC DNA]</scope>
    <source>
        <tissue evidence="2">Leaves</tissue>
    </source>
</reference>
<feature type="compositionally biased region" description="Low complexity" evidence="1">
    <location>
        <begin position="1"/>
        <end position="14"/>
    </location>
</feature>
<proteinExistence type="predicted"/>
<name>A0ABU6VGB6_9FABA</name>
<feature type="compositionally biased region" description="Low complexity" evidence="1">
    <location>
        <begin position="102"/>
        <end position="112"/>
    </location>
</feature>